<organism evidence="2 3">
    <name type="scientific">Penicillium atrosanguineum</name>
    <dbReference type="NCBI Taxonomy" id="1132637"/>
    <lineage>
        <taxon>Eukaryota</taxon>
        <taxon>Fungi</taxon>
        <taxon>Dikarya</taxon>
        <taxon>Ascomycota</taxon>
        <taxon>Pezizomycotina</taxon>
        <taxon>Eurotiomycetes</taxon>
        <taxon>Eurotiomycetidae</taxon>
        <taxon>Eurotiales</taxon>
        <taxon>Aspergillaceae</taxon>
        <taxon>Penicillium</taxon>
    </lineage>
</organism>
<feature type="compositionally biased region" description="Polar residues" evidence="1">
    <location>
        <begin position="55"/>
        <end position="67"/>
    </location>
</feature>
<sequence length="316" mass="34456">MLNLINSTAPHDWNPDQIDVGTYLSSNSEPQLSSALSNIHKRTTLVEGNDHRPRSQTMRSYSGSSHTTTKLSIDDLAKLHERLVQQGFSHKSNLTHLPDGPECTPGQRSIGQTLEHCQRFVSILKRIKYQRPGSDSEIVLDGVRTRGHVPNGVRSTHSVTTTTETTTSALELPILFSILFCYTSILASYEEIFLSIVKAVKGPTPIIPPTLSSLRIDGFELNGHNTLQLECLLNVSYTLLEKVEGLLFGSGAAQEGDGNGSGIIPEKLATGLRDALLEAGNRDENDFANGCGSGNSEARVKRLIRKIKTVLDGIDL</sequence>
<reference evidence="2" key="1">
    <citation type="submission" date="2022-12" db="EMBL/GenBank/DDBJ databases">
        <authorList>
            <person name="Petersen C."/>
        </authorList>
    </citation>
    <scope>NUCLEOTIDE SEQUENCE</scope>
    <source>
        <strain evidence="2">IBT 21472</strain>
    </source>
</reference>
<accession>A0A9W9PL72</accession>
<evidence type="ECO:0000256" key="1">
    <source>
        <dbReference type="SAM" id="MobiDB-lite"/>
    </source>
</evidence>
<evidence type="ECO:0000313" key="3">
    <source>
        <dbReference type="Proteomes" id="UP001147746"/>
    </source>
</evidence>
<proteinExistence type="predicted"/>
<dbReference type="EMBL" id="JAPZBO010000010">
    <property type="protein sequence ID" value="KAJ5299172.1"/>
    <property type="molecule type" value="Genomic_DNA"/>
</dbReference>
<protein>
    <submittedName>
        <fullName evidence="2">Uncharacterized protein</fullName>
    </submittedName>
</protein>
<comment type="caution">
    <text evidence="2">The sequence shown here is derived from an EMBL/GenBank/DDBJ whole genome shotgun (WGS) entry which is preliminary data.</text>
</comment>
<dbReference type="Proteomes" id="UP001147746">
    <property type="component" value="Unassembled WGS sequence"/>
</dbReference>
<reference evidence="2" key="2">
    <citation type="journal article" date="2023" name="IMA Fungus">
        <title>Comparative genomic study of the Penicillium genus elucidates a diverse pangenome and 15 lateral gene transfer events.</title>
        <authorList>
            <person name="Petersen C."/>
            <person name="Sorensen T."/>
            <person name="Nielsen M.R."/>
            <person name="Sondergaard T.E."/>
            <person name="Sorensen J.L."/>
            <person name="Fitzpatrick D.A."/>
            <person name="Frisvad J.C."/>
            <person name="Nielsen K.L."/>
        </authorList>
    </citation>
    <scope>NUCLEOTIDE SEQUENCE</scope>
    <source>
        <strain evidence="2">IBT 21472</strain>
    </source>
</reference>
<name>A0A9W9PL72_9EURO</name>
<feature type="region of interest" description="Disordered" evidence="1">
    <location>
        <begin position="45"/>
        <end position="67"/>
    </location>
</feature>
<evidence type="ECO:0000313" key="2">
    <source>
        <dbReference type="EMBL" id="KAJ5299172.1"/>
    </source>
</evidence>
<dbReference type="AlphaFoldDB" id="A0A9W9PL72"/>
<gene>
    <name evidence="2" type="ORF">N7476_010729</name>
</gene>
<keyword evidence="3" id="KW-1185">Reference proteome</keyword>